<keyword evidence="1" id="KW-0862">Zinc</keyword>
<dbReference type="GeneID" id="13448498"/>
<feature type="region of interest" description="Disordered" evidence="2">
    <location>
        <begin position="518"/>
        <end position="537"/>
    </location>
</feature>
<evidence type="ECO:0000256" key="1">
    <source>
        <dbReference type="PROSITE-ProRule" id="PRU00024"/>
    </source>
</evidence>
<name>E9ASS5_LEIMU</name>
<dbReference type="GO" id="GO:0045087">
    <property type="term" value="P:innate immune response"/>
    <property type="evidence" value="ECO:0007669"/>
    <property type="project" value="TreeGrafter"/>
</dbReference>
<feature type="domain" description="B box-type" evidence="3">
    <location>
        <begin position="274"/>
        <end position="316"/>
    </location>
</feature>
<dbReference type="KEGG" id="lmi:LMXM_36_1550"/>
<evidence type="ECO:0000313" key="4">
    <source>
        <dbReference type="EMBL" id="CBZ25999.1"/>
    </source>
</evidence>
<dbReference type="InterPro" id="IPR047153">
    <property type="entry name" value="TRIM45/56/19-like"/>
</dbReference>
<dbReference type="SUPFAM" id="SSF57845">
    <property type="entry name" value="B-box zinc-binding domain"/>
    <property type="match status" value="1"/>
</dbReference>
<keyword evidence="5" id="KW-1185">Reference proteome</keyword>
<dbReference type="PROSITE" id="PS50119">
    <property type="entry name" value="ZF_BBOX"/>
    <property type="match status" value="2"/>
</dbReference>
<accession>E9ASS5</accession>
<evidence type="ECO:0000256" key="2">
    <source>
        <dbReference type="SAM" id="MobiDB-lite"/>
    </source>
</evidence>
<dbReference type="SMART" id="SM00336">
    <property type="entry name" value="BBOX"/>
    <property type="match status" value="2"/>
</dbReference>
<feature type="region of interest" description="Disordered" evidence="2">
    <location>
        <begin position="817"/>
        <end position="848"/>
    </location>
</feature>
<dbReference type="GO" id="GO:0008270">
    <property type="term" value="F:zinc ion binding"/>
    <property type="evidence" value="ECO:0007669"/>
    <property type="project" value="UniProtKB-KW"/>
</dbReference>
<dbReference type="RefSeq" id="XP_003874499.1">
    <property type="nucleotide sequence ID" value="XM_003874450.1"/>
</dbReference>
<dbReference type="GO" id="GO:0060340">
    <property type="term" value="P:positive regulation of type I interferon-mediated signaling pathway"/>
    <property type="evidence" value="ECO:0007669"/>
    <property type="project" value="TreeGrafter"/>
</dbReference>
<dbReference type="GO" id="GO:0005654">
    <property type="term" value="C:nucleoplasm"/>
    <property type="evidence" value="ECO:0007669"/>
    <property type="project" value="TreeGrafter"/>
</dbReference>
<sequence>MAKRTVSKLAVGVDHSGKTTVPDASVCSSTVADEDASQNRPATALALCEEMTSTKAAAEGAPNAPLSWQFLCPLCSAVDLVDPVDLHEPVKGTMSPSSLHSTFVDESFHCLACRACVEQWLSAVRAFSENQSETIDHTGGTTGAATFSPLSASARDCAPLLACPLCNTMCDATILSPSDPIGGVARVLDASAVRNSYTGSQPLSCTTKTGSCVGPPSAPAASASPFCSICEEAKVMCVCLQCDFGMCDACHRATHAKGGFRQHAVLSCEQARRRGHQRCAQHAGMALDLFCDTCSTCVCVTCCFGGAHRGHEVFPLADVAARAAAALTDHSMKLVTLQRDADATGMQLESLWPAYEAKVNDVRTEIQQCFSSLRHVLQEREDALLSRLGEVSAVVGRRSSRLRSAMHAISSLLGSTGERLRRLPGSVSPSTLMRIFGTVQEQQQWVSRVSARVIEEATAVAEGWSYHVCSDGANGCRMASFVVLNSDTPNADGLRQYKRVLADLGHLDASADAQLPLAEQGSAGSVETAKGHGNREEESAAQHLWGGMVEEYTEPTDGLTNSAPVALCGDSDSNSGAVAKGGEGEETLLVRPSHIDPATPLLPGQTAASKSREVSMAYRGRDCGESRQSSRSVSTLQWQPRRPHLFSIGASSQSTHGPLLAYELNVDSSVKGAGPGTGSAVDATTACGTASLDGVASMWGGVKQDLWEVGDCGSSAAERGALGCHKPGCAAAARGVRDTMPFRVSLPPRRIESHDRADDDDCSVREADDQLPWRALKLHHSSSVQDGVRSTATSLPRHGSTARLQYLTELDLRKPSEVAHEAQDSRLFASKQGRAESQRRTTGLQLEL</sequence>
<keyword evidence="1" id="KW-0479">Metal-binding</keyword>
<feature type="domain" description="B box-type" evidence="3">
    <location>
        <begin position="222"/>
        <end position="268"/>
    </location>
</feature>
<dbReference type="VEuPathDB" id="TriTrypDB:LmxM.36.1550"/>
<dbReference type="EMBL" id="FR799573">
    <property type="protein sequence ID" value="CBZ25999.1"/>
    <property type="molecule type" value="Genomic_DNA"/>
</dbReference>
<dbReference type="AlphaFoldDB" id="E9ASS5"/>
<dbReference type="PhylomeDB" id="E9ASS5"/>
<dbReference type="OMA" id="CCFGGAH"/>
<dbReference type="Pfam" id="PF00643">
    <property type="entry name" value="zf-B_box"/>
    <property type="match status" value="1"/>
</dbReference>
<dbReference type="PANTHER" id="PTHR25462:SF299">
    <property type="entry name" value="E3 UBIQUITIN-PROTEIN LIGASE TRIM56"/>
    <property type="match status" value="1"/>
</dbReference>
<dbReference type="Proteomes" id="UP000007259">
    <property type="component" value="Chromosome 20"/>
</dbReference>
<organism evidence="4 5">
    <name type="scientific">Leishmania mexicana (strain MHOM/GT/2001/U1103)</name>
    <dbReference type="NCBI Taxonomy" id="929439"/>
    <lineage>
        <taxon>Eukaryota</taxon>
        <taxon>Discoba</taxon>
        <taxon>Euglenozoa</taxon>
        <taxon>Kinetoplastea</taxon>
        <taxon>Metakinetoplastina</taxon>
        <taxon>Trypanosomatida</taxon>
        <taxon>Trypanosomatidae</taxon>
        <taxon>Leishmaniinae</taxon>
        <taxon>Leishmania</taxon>
    </lineage>
</organism>
<dbReference type="OrthoDB" id="264520at2759"/>
<evidence type="ECO:0000259" key="3">
    <source>
        <dbReference type="PROSITE" id="PS50119"/>
    </source>
</evidence>
<dbReference type="InterPro" id="IPR000315">
    <property type="entry name" value="Znf_B-box"/>
</dbReference>
<dbReference type="Gene3D" id="3.30.160.60">
    <property type="entry name" value="Classic Zinc Finger"/>
    <property type="match status" value="1"/>
</dbReference>
<reference evidence="4 5" key="1">
    <citation type="journal article" date="2011" name="Genome Res.">
        <title>Chromosome and gene copy number variation allow major structural change between species and strains of Leishmania.</title>
        <authorList>
            <person name="Rogers M.B."/>
            <person name="Hilley J.D."/>
            <person name="Dickens N.J."/>
            <person name="Wilkes J."/>
            <person name="Bates P.A."/>
            <person name="Depledge D.P."/>
            <person name="Harris D."/>
            <person name="Her Y."/>
            <person name="Herzyk P."/>
            <person name="Imamura H."/>
            <person name="Otto T.D."/>
            <person name="Sanders M."/>
            <person name="Seeger K."/>
            <person name="Dujardin J.C."/>
            <person name="Berriman M."/>
            <person name="Smith D.F."/>
            <person name="Hertz-Fowler C."/>
            <person name="Mottram J.C."/>
        </authorList>
    </citation>
    <scope>NUCLEOTIDE SEQUENCE [LARGE SCALE GENOMIC DNA]</scope>
    <source>
        <strain evidence="4 5">MHOM/GT/2001/U1103</strain>
    </source>
</reference>
<dbReference type="GO" id="GO:0061630">
    <property type="term" value="F:ubiquitin protein ligase activity"/>
    <property type="evidence" value="ECO:0007669"/>
    <property type="project" value="TreeGrafter"/>
</dbReference>
<dbReference type="PANTHER" id="PTHR25462">
    <property type="entry name" value="BONUS, ISOFORM C-RELATED"/>
    <property type="match status" value="1"/>
</dbReference>
<keyword evidence="1" id="KW-0863">Zinc-finger</keyword>
<dbReference type="CDD" id="cd19757">
    <property type="entry name" value="Bbox1"/>
    <property type="match status" value="1"/>
</dbReference>
<gene>
    <name evidence="4" type="ORF">LMXM_36_1550</name>
</gene>
<proteinExistence type="predicted"/>
<evidence type="ECO:0000313" key="5">
    <source>
        <dbReference type="Proteomes" id="UP000007259"/>
    </source>
</evidence>
<protein>
    <recommendedName>
        <fullName evidence="3">B box-type domain-containing protein</fullName>
    </recommendedName>
</protein>